<dbReference type="PANTHER" id="PTHR22911:SF137">
    <property type="entry name" value="SOLUTE CARRIER FAMILY 35 MEMBER G2-RELATED"/>
    <property type="match status" value="1"/>
</dbReference>
<gene>
    <name evidence="3" type="ORF">IAC08_00580</name>
</gene>
<name>A0A9D9HJA8_9BACT</name>
<dbReference type="SUPFAM" id="SSF103481">
    <property type="entry name" value="Multidrug resistance efflux transporter EmrE"/>
    <property type="match status" value="2"/>
</dbReference>
<feature type="transmembrane region" description="Helical" evidence="1">
    <location>
        <begin position="172"/>
        <end position="189"/>
    </location>
</feature>
<feature type="transmembrane region" description="Helical" evidence="1">
    <location>
        <begin position="83"/>
        <end position="105"/>
    </location>
</feature>
<protein>
    <submittedName>
        <fullName evidence="3">EamA family transporter</fullName>
    </submittedName>
</protein>
<dbReference type="PANTHER" id="PTHR22911">
    <property type="entry name" value="ACYL-MALONYL CONDENSING ENZYME-RELATED"/>
    <property type="match status" value="1"/>
</dbReference>
<dbReference type="Pfam" id="PF00892">
    <property type="entry name" value="EamA"/>
    <property type="match status" value="2"/>
</dbReference>
<reference evidence="3" key="1">
    <citation type="submission" date="2020-10" db="EMBL/GenBank/DDBJ databases">
        <authorList>
            <person name="Gilroy R."/>
        </authorList>
    </citation>
    <scope>NUCLEOTIDE SEQUENCE</scope>
    <source>
        <strain evidence="3">B1-3475</strain>
    </source>
</reference>
<dbReference type="AlphaFoldDB" id="A0A9D9HJA8"/>
<dbReference type="InterPro" id="IPR000620">
    <property type="entry name" value="EamA_dom"/>
</dbReference>
<dbReference type="EMBL" id="JADIMK010000007">
    <property type="protein sequence ID" value="MBO8454889.1"/>
    <property type="molecule type" value="Genomic_DNA"/>
</dbReference>
<evidence type="ECO:0000256" key="1">
    <source>
        <dbReference type="SAM" id="Phobius"/>
    </source>
</evidence>
<keyword evidence="1" id="KW-0812">Transmembrane</keyword>
<feature type="transmembrane region" description="Helical" evidence="1">
    <location>
        <begin position="294"/>
        <end position="311"/>
    </location>
</feature>
<feature type="transmembrane region" description="Helical" evidence="1">
    <location>
        <begin position="236"/>
        <end position="256"/>
    </location>
</feature>
<feature type="domain" description="EamA" evidence="2">
    <location>
        <begin position="2"/>
        <end position="157"/>
    </location>
</feature>
<feature type="domain" description="EamA" evidence="2">
    <location>
        <begin position="171"/>
        <end position="308"/>
    </location>
</feature>
<reference evidence="3" key="2">
    <citation type="journal article" date="2021" name="PeerJ">
        <title>Extensive microbial diversity within the chicken gut microbiome revealed by metagenomics and culture.</title>
        <authorList>
            <person name="Gilroy R."/>
            <person name="Ravi A."/>
            <person name="Getino M."/>
            <person name="Pursley I."/>
            <person name="Horton D.L."/>
            <person name="Alikhan N.F."/>
            <person name="Baker D."/>
            <person name="Gharbi K."/>
            <person name="Hall N."/>
            <person name="Watson M."/>
            <person name="Adriaenssens E.M."/>
            <person name="Foster-Nyarko E."/>
            <person name="Jarju S."/>
            <person name="Secka A."/>
            <person name="Antonio M."/>
            <person name="Oren A."/>
            <person name="Chaudhuri R.R."/>
            <person name="La Ragione R."/>
            <person name="Hildebrand F."/>
            <person name="Pallen M.J."/>
        </authorList>
    </citation>
    <scope>NUCLEOTIDE SEQUENCE</scope>
    <source>
        <strain evidence="3">B1-3475</strain>
    </source>
</reference>
<evidence type="ECO:0000313" key="3">
    <source>
        <dbReference type="EMBL" id="MBO8454889.1"/>
    </source>
</evidence>
<dbReference type="GO" id="GO:0016020">
    <property type="term" value="C:membrane"/>
    <property type="evidence" value="ECO:0007669"/>
    <property type="project" value="InterPro"/>
</dbReference>
<dbReference type="InterPro" id="IPR037185">
    <property type="entry name" value="EmrE-like"/>
</dbReference>
<dbReference type="Gene3D" id="1.10.3730.20">
    <property type="match status" value="1"/>
</dbReference>
<evidence type="ECO:0000259" key="2">
    <source>
        <dbReference type="Pfam" id="PF00892"/>
    </source>
</evidence>
<dbReference type="Proteomes" id="UP000823617">
    <property type="component" value="Unassembled WGS sequence"/>
</dbReference>
<accession>A0A9D9HJA8</accession>
<sequence>MWLALAFVSAALLGLYDTSKKSALKDNAVLPVLFFNTLFSTLIFSPFIIDGIAGTGWFAGTPLDSAPYAGHPETSGSSQGTLLHAHILIIIKSFIVLASWIFGYFGMKHLPITIVGPINATRPVLVLVGAMLFFGERLNGFQWTGVLLSMASLYLLSISSRKEQVDFVHNRWIWFVAIAAVIGAVSGLYDKYIMRELSPMFVQSWYNLYQMVTMAIICAILWYPNRKHTTRFHWSWAIPFISIFLSAADFAYFSALNQPDSMISVVSLIRRGSVIVSFACGVILFRERNLKAKALDLLLIIIGMIFIYFGSR</sequence>
<feature type="transmembrane region" description="Helical" evidence="1">
    <location>
        <begin position="112"/>
        <end position="134"/>
    </location>
</feature>
<feature type="transmembrane region" description="Helical" evidence="1">
    <location>
        <begin position="262"/>
        <end position="285"/>
    </location>
</feature>
<evidence type="ECO:0000313" key="4">
    <source>
        <dbReference type="Proteomes" id="UP000823617"/>
    </source>
</evidence>
<organism evidence="3 4">
    <name type="scientific">Candidatus Cryptobacteroides intestinigallinarum</name>
    <dbReference type="NCBI Taxonomy" id="2840767"/>
    <lineage>
        <taxon>Bacteria</taxon>
        <taxon>Pseudomonadati</taxon>
        <taxon>Bacteroidota</taxon>
        <taxon>Bacteroidia</taxon>
        <taxon>Bacteroidales</taxon>
        <taxon>Candidatus Cryptobacteroides</taxon>
    </lineage>
</organism>
<feature type="transmembrane region" description="Helical" evidence="1">
    <location>
        <begin position="140"/>
        <end position="160"/>
    </location>
</feature>
<proteinExistence type="predicted"/>
<keyword evidence="1" id="KW-0472">Membrane</keyword>
<comment type="caution">
    <text evidence="3">The sequence shown here is derived from an EMBL/GenBank/DDBJ whole genome shotgun (WGS) entry which is preliminary data.</text>
</comment>
<keyword evidence="1" id="KW-1133">Transmembrane helix</keyword>
<feature type="transmembrane region" description="Helical" evidence="1">
    <location>
        <begin position="204"/>
        <end position="224"/>
    </location>
</feature>